<dbReference type="InterPro" id="IPR029041">
    <property type="entry name" value="FAD-linked_oxidoreductase-like"/>
</dbReference>
<evidence type="ECO:0000256" key="8">
    <source>
        <dbReference type="ARBA" id="ARBA00048628"/>
    </source>
</evidence>
<sequence>MFSYKRNSTLKKKKENLTNSISISFEFFPPKNEKSITQLLSDINQFKSLNPSFISITCSPNKTTTNKTYKLIKKIRKNNQIHTVPHITCVNHNKRELQTIAKKYWENGIKSILALRGDRINKSNSNTMYAIDLINILKTIENFKIYVAAYPEVHPEAKNATFDLLNLKNKFLAGANSAITQFFFNANTYLRFRDKCSKIGIHNDLIPGILPIINIQQLKQFSSMTNVDIPNKIFNLLNNLTPNSIPFHIASSYITNSIIDVLYKEGVRKFHFYTLNKLYLTYSIAHILKIENF</sequence>
<dbReference type="CDD" id="cd00537">
    <property type="entry name" value="MTHFR"/>
    <property type="match status" value="1"/>
</dbReference>
<comment type="similarity">
    <text evidence="3 9">Belongs to the methylenetetrahydrofolate reductase family.</text>
</comment>
<name>A0AAT9IFS9_9GAMM</name>
<dbReference type="SUPFAM" id="SSF51730">
    <property type="entry name" value="FAD-linked oxidoreductase"/>
    <property type="match status" value="1"/>
</dbReference>
<dbReference type="EMBL" id="OZ060371">
    <property type="protein sequence ID" value="CAL4042106.1"/>
    <property type="molecule type" value="Genomic_DNA"/>
</dbReference>
<dbReference type="GO" id="GO:0009086">
    <property type="term" value="P:methionine biosynthetic process"/>
    <property type="evidence" value="ECO:0007669"/>
    <property type="project" value="TreeGrafter"/>
</dbReference>
<dbReference type="GO" id="GO:0071949">
    <property type="term" value="F:FAD binding"/>
    <property type="evidence" value="ECO:0007669"/>
    <property type="project" value="TreeGrafter"/>
</dbReference>
<evidence type="ECO:0000256" key="5">
    <source>
        <dbReference type="ARBA" id="ARBA00022827"/>
    </source>
</evidence>
<gene>
    <name evidence="10" type="primary">metF</name>
    <name evidence="10" type="ORF">BUANCORI2928_040</name>
</gene>
<dbReference type="GO" id="GO:0106312">
    <property type="term" value="F:methylenetetrahydrofolate reductase (NADH) activity"/>
    <property type="evidence" value="ECO:0007669"/>
    <property type="project" value="UniProtKB-EC"/>
</dbReference>
<keyword evidence="6 9" id="KW-0560">Oxidoreductase</keyword>
<dbReference type="AlphaFoldDB" id="A0AAT9IFS9"/>
<accession>A0AAT9IFS9</accession>
<protein>
    <recommendedName>
        <fullName evidence="9">Methylenetetrahydrofolate reductase</fullName>
    </recommendedName>
</protein>
<proteinExistence type="inferred from homology"/>
<evidence type="ECO:0000256" key="2">
    <source>
        <dbReference type="ARBA" id="ARBA00004777"/>
    </source>
</evidence>
<keyword evidence="4 9" id="KW-0285">Flavoprotein</keyword>
<reference evidence="10" key="1">
    <citation type="submission" date="2024-06" db="EMBL/GenBank/DDBJ databases">
        <authorList>
            <person name="Manzano-Marin A."/>
            <person name="Manzano-Marin A."/>
            <person name="Alejandro Manzano Marin A."/>
        </authorList>
    </citation>
    <scope>NUCLEOTIDE SEQUENCE</scope>
    <source>
        <strain evidence="10">Ancorni-2928</strain>
    </source>
</reference>
<dbReference type="PANTHER" id="PTHR45754">
    <property type="entry name" value="METHYLENETETRAHYDROFOLATE REDUCTASE"/>
    <property type="match status" value="1"/>
</dbReference>
<evidence type="ECO:0000256" key="4">
    <source>
        <dbReference type="ARBA" id="ARBA00022630"/>
    </source>
</evidence>
<dbReference type="GO" id="GO:0035999">
    <property type="term" value="P:tetrahydrofolate interconversion"/>
    <property type="evidence" value="ECO:0007669"/>
    <property type="project" value="TreeGrafter"/>
</dbReference>
<dbReference type="Gene3D" id="3.20.20.220">
    <property type="match status" value="1"/>
</dbReference>
<comment type="pathway">
    <text evidence="7">Amino-acid biosynthesis; L-methionine biosynthesis via de novo pathway.</text>
</comment>
<comment type="pathway">
    <text evidence="2 9">One-carbon metabolism; tetrahydrofolate interconversion.</text>
</comment>
<evidence type="ECO:0000256" key="1">
    <source>
        <dbReference type="ARBA" id="ARBA00001974"/>
    </source>
</evidence>
<evidence type="ECO:0000313" key="10">
    <source>
        <dbReference type="EMBL" id="CAL4042106.1"/>
    </source>
</evidence>
<organism evidence="10">
    <name type="scientific">Buchnera aphidicola</name>
    <name type="common">Anoecia corni</name>
    <dbReference type="NCBI Taxonomy" id="2994477"/>
    <lineage>
        <taxon>Bacteria</taxon>
        <taxon>Pseudomonadati</taxon>
        <taxon>Pseudomonadota</taxon>
        <taxon>Gammaproteobacteria</taxon>
        <taxon>Enterobacterales</taxon>
        <taxon>Erwiniaceae</taxon>
        <taxon>Buchnera</taxon>
    </lineage>
</organism>
<dbReference type="InterPro" id="IPR003171">
    <property type="entry name" value="Mehydrof_redctse-like"/>
</dbReference>
<keyword evidence="5 9" id="KW-0274">FAD</keyword>
<comment type="cofactor">
    <cofactor evidence="1 9">
        <name>FAD</name>
        <dbReference type="ChEBI" id="CHEBI:57692"/>
    </cofactor>
</comment>
<evidence type="ECO:0000256" key="3">
    <source>
        <dbReference type="ARBA" id="ARBA00006743"/>
    </source>
</evidence>
<evidence type="ECO:0000256" key="9">
    <source>
        <dbReference type="RuleBase" id="RU003862"/>
    </source>
</evidence>
<comment type="catalytic activity">
    <reaction evidence="8">
        <text>(6S)-5-methyl-5,6,7,8-tetrahydrofolate + NAD(+) = (6R)-5,10-methylene-5,6,7,8-tetrahydrofolate + NADH + H(+)</text>
        <dbReference type="Rhea" id="RHEA:19821"/>
        <dbReference type="ChEBI" id="CHEBI:15378"/>
        <dbReference type="ChEBI" id="CHEBI:15636"/>
        <dbReference type="ChEBI" id="CHEBI:18608"/>
        <dbReference type="ChEBI" id="CHEBI:57540"/>
        <dbReference type="ChEBI" id="CHEBI:57945"/>
        <dbReference type="EC" id="1.5.1.54"/>
    </reaction>
    <physiologicalReaction direction="right-to-left" evidence="8">
        <dbReference type="Rhea" id="RHEA:19823"/>
    </physiologicalReaction>
</comment>
<dbReference type="GO" id="GO:0005829">
    <property type="term" value="C:cytosol"/>
    <property type="evidence" value="ECO:0007669"/>
    <property type="project" value="TreeGrafter"/>
</dbReference>
<dbReference type="PANTHER" id="PTHR45754:SF3">
    <property type="entry name" value="METHYLENETETRAHYDROFOLATE REDUCTASE (NADPH)"/>
    <property type="match status" value="1"/>
</dbReference>
<dbReference type="Pfam" id="PF02219">
    <property type="entry name" value="MTHFR"/>
    <property type="match status" value="1"/>
</dbReference>
<evidence type="ECO:0000256" key="7">
    <source>
        <dbReference type="ARBA" id="ARBA00034478"/>
    </source>
</evidence>
<evidence type="ECO:0000256" key="6">
    <source>
        <dbReference type="ARBA" id="ARBA00023002"/>
    </source>
</evidence>